<dbReference type="Gene3D" id="3.40.50.620">
    <property type="entry name" value="HUPs"/>
    <property type="match status" value="1"/>
</dbReference>
<protein>
    <recommendedName>
        <fullName evidence="2">Universal stress protein</fullName>
    </recommendedName>
</protein>
<keyword evidence="2" id="KW-0963">Cytoplasm</keyword>
<dbReference type="CDD" id="cd00293">
    <property type="entry name" value="USP-like"/>
    <property type="match status" value="1"/>
</dbReference>
<dbReference type="eggNOG" id="COG0589">
    <property type="taxonomic scope" value="Bacteria"/>
</dbReference>
<dbReference type="SUPFAM" id="SSF52402">
    <property type="entry name" value="Adenine nucleotide alpha hydrolases-like"/>
    <property type="match status" value="1"/>
</dbReference>
<proteinExistence type="inferred from homology"/>
<dbReference type="KEGG" id="ahh:RY45_17605"/>
<evidence type="ECO:0000256" key="2">
    <source>
        <dbReference type="PIRNR" id="PIRNR006276"/>
    </source>
</evidence>
<dbReference type="PIRSF" id="PIRSF006276">
    <property type="entry name" value="UspA"/>
    <property type="match status" value="1"/>
</dbReference>
<evidence type="ECO:0000313" key="5">
    <source>
        <dbReference type="EMBL" id="RCF52764.1"/>
    </source>
</evidence>
<dbReference type="RefSeq" id="WP_011707183.1">
    <property type="nucleotide sequence ID" value="NZ_AP019193.1"/>
</dbReference>
<dbReference type="InterPro" id="IPR006016">
    <property type="entry name" value="UspA"/>
</dbReference>
<name>A0A081UMC6_AERHY</name>
<dbReference type="EMBL" id="PUTQ01000002">
    <property type="protein sequence ID" value="RCF52764.1"/>
    <property type="molecule type" value="Genomic_DNA"/>
</dbReference>
<dbReference type="PANTHER" id="PTHR46268:SF22">
    <property type="entry name" value="SENSOR PROTEIN KDPD-RELATED"/>
    <property type="match status" value="1"/>
</dbReference>
<feature type="domain" description="UspA" evidence="3">
    <location>
        <begin position="4"/>
        <end position="142"/>
    </location>
</feature>
<dbReference type="EMBL" id="DACTUL010000007">
    <property type="protein sequence ID" value="HAT6343628.1"/>
    <property type="molecule type" value="Genomic_DNA"/>
</dbReference>
<reference evidence="5" key="4">
    <citation type="submission" date="2018-02" db="EMBL/GenBank/DDBJ databases">
        <authorList>
            <person name="Williamson C."/>
        </authorList>
    </citation>
    <scope>NUCLEOTIDE SEQUENCE</scope>
    <source>
        <strain evidence="5">AFG_SD03_1510_Ahy_093</strain>
    </source>
</reference>
<dbReference type="KEGG" id="ahi:VU14_04605"/>
<reference evidence="5 7" key="2">
    <citation type="journal article" date="2018" name="PLoS ONE">
        <title>Phenotypic characterization and whole genome analysis of extended-spectrum beta-lactamase-producing bacteria isolated from dogs in Germany.</title>
        <authorList>
            <person name="Boehmer T."/>
            <person name="Vogler A.J."/>
            <person name="Thomas A."/>
            <person name="Sauer S."/>
            <person name="Hergenroether M."/>
            <person name="Straubinger R.K."/>
            <person name="Birdsell D."/>
            <person name="Keim P."/>
            <person name="Sahl J.W."/>
            <person name="Williamson C.H."/>
            <person name="Riehm J.M."/>
        </authorList>
    </citation>
    <scope>NUCLEOTIDE SEQUENCE [LARGE SCALE GENOMIC DNA]</scope>
    <source>
        <strain evidence="5 7">AFG_SD03_1510_Ahy_093</strain>
    </source>
</reference>
<reference evidence="6" key="6">
    <citation type="submission" date="2023-02" db="EMBL/GenBank/DDBJ databases">
        <title>The sequence of Aeromonas hydrophila K533.</title>
        <authorList>
            <person name="Luo X."/>
        </authorList>
    </citation>
    <scope>NUCLEOTIDE SEQUENCE</scope>
    <source>
        <strain evidence="6">K533</strain>
    </source>
</reference>
<comment type="subcellular location">
    <subcellularLocation>
        <location evidence="2">Cytoplasm</location>
    </subcellularLocation>
</comment>
<gene>
    <name evidence="5" type="ORF">C6C11_01365</name>
    <name evidence="4" type="ORF">JAJ28_001339</name>
    <name evidence="6" type="ORF">PY771_16265</name>
</gene>
<dbReference type="InterPro" id="IPR014729">
    <property type="entry name" value="Rossmann-like_a/b/a_fold"/>
</dbReference>
<dbReference type="Proteomes" id="UP001214666">
    <property type="component" value="Chromosome"/>
</dbReference>
<organism evidence="4 8">
    <name type="scientific">Aeromonas hydrophila</name>
    <dbReference type="NCBI Taxonomy" id="644"/>
    <lineage>
        <taxon>Bacteria</taxon>
        <taxon>Pseudomonadati</taxon>
        <taxon>Pseudomonadota</taxon>
        <taxon>Gammaproteobacteria</taxon>
        <taxon>Aeromonadales</taxon>
        <taxon>Aeromonadaceae</taxon>
        <taxon>Aeromonas</taxon>
    </lineage>
</organism>
<evidence type="ECO:0000259" key="3">
    <source>
        <dbReference type="Pfam" id="PF00582"/>
    </source>
</evidence>
<dbReference type="OMA" id="PMDAGWE"/>
<sequence length="143" mass="15802">MPSIKTLLCPVDFSQMSQAVLDYAVFMAQSHKAELKLVHVVDQLHGFDSYKILHMTAIEITHEMERQAKSQMKELIASLPIPATFEVRFGRAADEIVVQAKEEKADLVVMGSHGRSGISHLLVGSVAESVVRHAPCPVLVVRK</sequence>
<evidence type="ECO:0000313" key="6">
    <source>
        <dbReference type="EMBL" id="WEE25204.1"/>
    </source>
</evidence>
<comment type="similarity">
    <text evidence="1 2">Belongs to the universal stress protein A family.</text>
</comment>
<dbReference type="PANTHER" id="PTHR46268">
    <property type="entry name" value="STRESS RESPONSE PROTEIN NHAX"/>
    <property type="match status" value="1"/>
</dbReference>
<dbReference type="GO" id="GO:0005737">
    <property type="term" value="C:cytoplasm"/>
    <property type="evidence" value="ECO:0007669"/>
    <property type="project" value="UniProtKB-SubCell"/>
</dbReference>
<evidence type="ECO:0000313" key="8">
    <source>
        <dbReference type="Proteomes" id="UP000859505"/>
    </source>
</evidence>
<evidence type="ECO:0000313" key="7">
    <source>
        <dbReference type="Proteomes" id="UP000253075"/>
    </source>
</evidence>
<dbReference type="InterPro" id="IPR006015">
    <property type="entry name" value="Universal_stress_UspA"/>
</dbReference>
<dbReference type="PRINTS" id="PR01438">
    <property type="entry name" value="UNVRSLSTRESS"/>
</dbReference>
<reference evidence="7" key="3">
    <citation type="submission" date="2018-02" db="EMBL/GenBank/DDBJ databases">
        <title>Phenotypic characterization and whole genome analysis of multidrug-resistant, extended-spectrum beta-lactamase-producing bacteria isolated from dogs in Germany.</title>
        <authorList>
            <person name="Williamson C."/>
        </authorList>
    </citation>
    <scope>NUCLEOTIDE SEQUENCE [LARGE SCALE GENOMIC DNA]</scope>
    <source>
        <strain evidence="7">AFG_SD03_1510_Ahy_093</strain>
    </source>
</reference>
<dbReference type="Proteomes" id="UP000253075">
    <property type="component" value="Unassembled WGS sequence"/>
</dbReference>
<dbReference type="Pfam" id="PF00582">
    <property type="entry name" value="Usp"/>
    <property type="match status" value="1"/>
</dbReference>
<dbReference type="GeneID" id="4487144"/>
<dbReference type="EMBL" id="CP118942">
    <property type="protein sequence ID" value="WEE25204.1"/>
    <property type="molecule type" value="Genomic_DNA"/>
</dbReference>
<reference evidence="4" key="5">
    <citation type="submission" date="2020-01" db="EMBL/GenBank/DDBJ databases">
        <authorList>
            <consortium name="NCBI Pathogen Detection Project"/>
        </authorList>
    </citation>
    <scope>NUCLEOTIDE SEQUENCE</scope>
    <source>
        <strain evidence="4">OLC2673_Aeromonas</strain>
    </source>
</reference>
<accession>A0A081UMC6</accession>
<reference evidence="4" key="1">
    <citation type="journal article" date="2018" name="Genome Biol.">
        <title>SKESA: strategic k-mer extension for scrupulous assemblies.</title>
        <authorList>
            <person name="Souvorov A."/>
            <person name="Agarwala R."/>
            <person name="Lipman D.J."/>
        </authorList>
    </citation>
    <scope>NUCLEOTIDE SEQUENCE</scope>
    <source>
        <strain evidence="4">OLC2673_Aeromonas</strain>
    </source>
</reference>
<evidence type="ECO:0000313" key="4">
    <source>
        <dbReference type="EMBL" id="HAT6343628.1"/>
    </source>
</evidence>
<dbReference type="Proteomes" id="UP000859505">
    <property type="component" value="Unassembled WGS sequence"/>
</dbReference>
<dbReference type="AlphaFoldDB" id="A0A081UMC6"/>
<evidence type="ECO:0000256" key="1">
    <source>
        <dbReference type="ARBA" id="ARBA00008791"/>
    </source>
</evidence>